<dbReference type="Proteomes" id="UP000075230">
    <property type="component" value="Unassembled WGS sequence"/>
</dbReference>
<feature type="region of interest" description="Disordered" evidence="1">
    <location>
        <begin position="34"/>
        <end position="55"/>
    </location>
</feature>
<name>A0A146EY43_ASPKA</name>
<feature type="region of interest" description="Disordered" evidence="1">
    <location>
        <begin position="128"/>
        <end position="167"/>
    </location>
</feature>
<gene>
    <name evidence="2" type="ORF">RIB2604_00300160</name>
</gene>
<dbReference type="AlphaFoldDB" id="A0A146EY43"/>
<proteinExistence type="predicted"/>
<dbReference type="VEuPathDB" id="FungiDB:ASPFODRAFT_46539"/>
<evidence type="ECO:0000313" key="3">
    <source>
        <dbReference type="Proteomes" id="UP000075230"/>
    </source>
</evidence>
<reference evidence="3" key="2">
    <citation type="submission" date="2016-02" db="EMBL/GenBank/DDBJ databases">
        <title>Genome sequencing of Aspergillus luchuensis NBRC 4314.</title>
        <authorList>
            <person name="Yamada O."/>
        </authorList>
    </citation>
    <scope>NUCLEOTIDE SEQUENCE [LARGE SCALE GENOMIC DNA]</scope>
    <source>
        <strain evidence="3">RIB 2604</strain>
    </source>
</reference>
<feature type="compositionally biased region" description="Basic and acidic residues" evidence="1">
    <location>
        <begin position="141"/>
        <end position="153"/>
    </location>
</feature>
<organism evidence="2 3">
    <name type="scientific">Aspergillus kawachii</name>
    <name type="common">White koji mold</name>
    <name type="synonym">Aspergillus awamori var. kawachi</name>
    <dbReference type="NCBI Taxonomy" id="1069201"/>
    <lineage>
        <taxon>Eukaryota</taxon>
        <taxon>Fungi</taxon>
        <taxon>Dikarya</taxon>
        <taxon>Ascomycota</taxon>
        <taxon>Pezizomycotina</taxon>
        <taxon>Eurotiomycetes</taxon>
        <taxon>Eurotiomycetidae</taxon>
        <taxon>Eurotiales</taxon>
        <taxon>Aspergillaceae</taxon>
        <taxon>Aspergillus</taxon>
        <taxon>Aspergillus subgen. Circumdati</taxon>
    </lineage>
</organism>
<evidence type="ECO:0000256" key="1">
    <source>
        <dbReference type="SAM" id="MobiDB-lite"/>
    </source>
</evidence>
<evidence type="ECO:0000313" key="2">
    <source>
        <dbReference type="EMBL" id="GAT18920.1"/>
    </source>
</evidence>
<dbReference type="EMBL" id="BCWF01000003">
    <property type="protein sequence ID" value="GAT18920.1"/>
    <property type="molecule type" value="Genomic_DNA"/>
</dbReference>
<comment type="caution">
    <text evidence="2">The sequence shown here is derived from an EMBL/GenBank/DDBJ whole genome shotgun (WGS) entry which is preliminary data.</text>
</comment>
<protein>
    <submittedName>
        <fullName evidence="2">RTA1 domain protein</fullName>
    </submittedName>
</protein>
<sequence length="167" mass="17745">MDTVKTKIVTNGKGGSMDKRSCVRLQRACSLDMSQGKMGSAADSGDPPEGGTWHEWGGKWDPGPFGIMANLAGAVTGRQTSQMNESDRLRELLENLRFLQTGGNAGVLPGSSEEPAAAMPQTQKLLNPVGKGLRLATSPNQERRGKEGGKVENLENGESGIRHRDAA</sequence>
<reference evidence="2 3" key="1">
    <citation type="journal article" date="2016" name="DNA Res.">
        <title>Genome sequence of Aspergillus luchuensis NBRC 4314.</title>
        <authorList>
            <person name="Yamada O."/>
            <person name="Machida M."/>
            <person name="Hosoyama A."/>
            <person name="Goto M."/>
            <person name="Takahashi T."/>
            <person name="Futagami T."/>
            <person name="Yamagata Y."/>
            <person name="Takeuchi M."/>
            <person name="Kobayashi T."/>
            <person name="Koike H."/>
            <person name="Abe K."/>
            <person name="Asai K."/>
            <person name="Arita M."/>
            <person name="Fujita N."/>
            <person name="Fukuda K."/>
            <person name="Higa K."/>
            <person name="Horikawa H."/>
            <person name="Ishikawa T."/>
            <person name="Jinno K."/>
            <person name="Kato Y."/>
            <person name="Kirimura K."/>
            <person name="Mizutani O."/>
            <person name="Nakasone K."/>
            <person name="Sano M."/>
            <person name="Shiraishi Y."/>
            <person name="Tsukahara M."/>
            <person name="Gomi K."/>
        </authorList>
    </citation>
    <scope>NUCLEOTIDE SEQUENCE [LARGE SCALE GENOMIC DNA]</scope>
    <source>
        <strain evidence="2 3">RIB 2604</strain>
    </source>
</reference>
<accession>A0A146EY43</accession>